<gene>
    <name evidence="1" type="ORF">PS9374_03251</name>
</gene>
<dbReference type="EMBL" id="BDCX01000007">
    <property type="protein sequence ID" value="GAT67593.1"/>
    <property type="molecule type" value="Genomic_DNA"/>
</dbReference>
<dbReference type="OrthoDB" id="3541306at2"/>
<dbReference type="RefSeq" id="WP_068897646.1">
    <property type="nucleotide sequence ID" value="NZ_BDCX01000007.1"/>
</dbReference>
<evidence type="ECO:0000313" key="1">
    <source>
        <dbReference type="EMBL" id="GAT67593.1"/>
    </source>
</evidence>
<sequence>MGNELSPDPNWPGVHNYVTGTEFDVARMRKVAEDLERCAGEMKSGAGSATGLWQDSALTEFQVGTWPAASAFARSVGRNHSPEGVAGMYVGPVSNTLAYVYGMFAVRLEDAAKAIRANADEYDRVRRANGG</sequence>
<accession>A0A171D3H6</accession>
<keyword evidence="2" id="KW-1185">Reference proteome</keyword>
<evidence type="ECO:0000313" key="2">
    <source>
        <dbReference type="Proteomes" id="UP000077701"/>
    </source>
</evidence>
<proteinExistence type="predicted"/>
<dbReference type="Proteomes" id="UP000077701">
    <property type="component" value="Unassembled WGS sequence"/>
</dbReference>
<name>A0A171D3H6_9ACTN</name>
<reference evidence="1 2" key="1">
    <citation type="journal article" date="2016" name="Genome Announc.">
        <title>Draft Genome Sequence of Planomonospora sphaerica JCM9374, a Rare Actinomycete.</title>
        <authorList>
            <person name="Dohra H."/>
            <person name="Suzuki T."/>
            <person name="Inoue Y."/>
            <person name="Kodani S."/>
        </authorList>
    </citation>
    <scope>NUCLEOTIDE SEQUENCE [LARGE SCALE GENOMIC DNA]</scope>
    <source>
        <strain evidence="1 2">JCM 9374</strain>
    </source>
</reference>
<dbReference type="AlphaFoldDB" id="A0A171D3H6"/>
<dbReference type="STRING" id="161355.PS9374_03251"/>
<organism evidence="1 2">
    <name type="scientific">Planomonospora sphaerica</name>
    <dbReference type="NCBI Taxonomy" id="161355"/>
    <lineage>
        <taxon>Bacteria</taxon>
        <taxon>Bacillati</taxon>
        <taxon>Actinomycetota</taxon>
        <taxon>Actinomycetes</taxon>
        <taxon>Streptosporangiales</taxon>
        <taxon>Streptosporangiaceae</taxon>
        <taxon>Planomonospora</taxon>
    </lineage>
</organism>
<reference evidence="2" key="2">
    <citation type="submission" date="2016-04" db="EMBL/GenBank/DDBJ databases">
        <title>Planomonospora sphaerica JCM9374 whole genome shotgun sequence.</title>
        <authorList>
            <person name="Suzuki T."/>
            <person name="Dohra H."/>
            <person name="Kodani S."/>
        </authorList>
    </citation>
    <scope>NUCLEOTIDE SEQUENCE [LARGE SCALE GENOMIC DNA]</scope>
    <source>
        <strain evidence="2">JCM 9374</strain>
    </source>
</reference>
<protein>
    <submittedName>
        <fullName evidence="1">Uncharacterized protein</fullName>
    </submittedName>
</protein>
<comment type="caution">
    <text evidence="1">The sequence shown here is derived from an EMBL/GenBank/DDBJ whole genome shotgun (WGS) entry which is preliminary data.</text>
</comment>